<dbReference type="InterPro" id="IPR015947">
    <property type="entry name" value="PUA-like_sf"/>
</dbReference>
<keyword evidence="3 10" id="KW-0963">Cytoplasm</keyword>
<dbReference type="KEGG" id="tav:G4V39_10190"/>
<evidence type="ECO:0000256" key="3">
    <source>
        <dbReference type="ARBA" id="ARBA00022490"/>
    </source>
</evidence>
<dbReference type="GO" id="GO:0005737">
    <property type="term" value="C:cytoplasm"/>
    <property type="evidence" value="ECO:0007669"/>
    <property type="project" value="UniProtKB-SubCell"/>
</dbReference>
<dbReference type="RefSeq" id="WP_166032835.1">
    <property type="nucleotide sequence ID" value="NZ_CP048877.1"/>
</dbReference>
<evidence type="ECO:0000256" key="2">
    <source>
        <dbReference type="ARBA" id="ARBA00005528"/>
    </source>
</evidence>
<dbReference type="PANTHER" id="PTHR30027:SF3">
    <property type="entry name" value="16S RRNA (URACIL(1498)-N(3))-METHYLTRANSFERASE"/>
    <property type="match status" value="1"/>
</dbReference>
<evidence type="ECO:0000256" key="6">
    <source>
        <dbReference type="ARBA" id="ARBA00022679"/>
    </source>
</evidence>
<evidence type="ECO:0000256" key="5">
    <source>
        <dbReference type="ARBA" id="ARBA00022603"/>
    </source>
</evidence>
<evidence type="ECO:0000256" key="7">
    <source>
        <dbReference type="ARBA" id="ARBA00022691"/>
    </source>
</evidence>
<dbReference type="SUPFAM" id="SSF88697">
    <property type="entry name" value="PUA domain-like"/>
    <property type="match status" value="1"/>
</dbReference>
<evidence type="ECO:0000256" key="4">
    <source>
        <dbReference type="ARBA" id="ARBA00022552"/>
    </source>
</evidence>
<comment type="function">
    <text evidence="8 10">Specifically methylates the N3 position of the uracil ring of uridine 1498 (m3U1498) in 16S rRNA. Acts on the fully assembled 30S ribosomal subunit.</text>
</comment>
<dbReference type="Pfam" id="PF04452">
    <property type="entry name" value="Methyltrans_RNA"/>
    <property type="match status" value="1"/>
</dbReference>
<keyword evidence="6 10" id="KW-0808">Transferase</keyword>
<evidence type="ECO:0000313" key="12">
    <source>
        <dbReference type="Proteomes" id="UP000502179"/>
    </source>
</evidence>
<dbReference type="EC" id="2.1.1.193" evidence="10"/>
<dbReference type="InterPro" id="IPR006700">
    <property type="entry name" value="RsmE"/>
</dbReference>
<evidence type="ECO:0000313" key="11">
    <source>
        <dbReference type="EMBL" id="QIJ72619.1"/>
    </source>
</evidence>
<reference evidence="11 12" key="1">
    <citation type="submission" date="2020-02" db="EMBL/GenBank/DDBJ databases">
        <title>Genome analysis of Thermosulfuriphilus ammonigenes ST65T, an anaerobic thermophilic chemolithoautotrophic bacterium isolated from a deep-sea hydrothermal vent.</title>
        <authorList>
            <person name="Slobodkina G."/>
            <person name="Allioux M."/>
            <person name="Merkel A."/>
            <person name="Alain K."/>
            <person name="Jebbar M."/>
            <person name="Slobodkin A."/>
        </authorList>
    </citation>
    <scope>NUCLEOTIDE SEQUENCE [LARGE SCALE GENOMIC DNA]</scope>
    <source>
        <strain evidence="11 12">ST65</strain>
    </source>
</reference>
<dbReference type="InterPro" id="IPR029026">
    <property type="entry name" value="tRNA_m1G_MTases_N"/>
</dbReference>
<protein>
    <recommendedName>
        <fullName evidence="10">Ribosomal RNA small subunit methyltransferase E</fullName>
        <ecNumber evidence="10">2.1.1.193</ecNumber>
    </recommendedName>
</protein>
<dbReference type="Pfam" id="PF20260">
    <property type="entry name" value="PUA_4"/>
    <property type="match status" value="1"/>
</dbReference>
<comment type="catalytic activity">
    <reaction evidence="9 10">
        <text>uridine(1498) in 16S rRNA + S-adenosyl-L-methionine = N(3)-methyluridine(1498) in 16S rRNA + S-adenosyl-L-homocysteine + H(+)</text>
        <dbReference type="Rhea" id="RHEA:42920"/>
        <dbReference type="Rhea" id="RHEA-COMP:10283"/>
        <dbReference type="Rhea" id="RHEA-COMP:10284"/>
        <dbReference type="ChEBI" id="CHEBI:15378"/>
        <dbReference type="ChEBI" id="CHEBI:57856"/>
        <dbReference type="ChEBI" id="CHEBI:59789"/>
        <dbReference type="ChEBI" id="CHEBI:65315"/>
        <dbReference type="ChEBI" id="CHEBI:74502"/>
        <dbReference type="EC" id="2.1.1.193"/>
    </reaction>
</comment>
<sequence>MDGSCSQKDGLRRLFCPQAQAGERLWLSPEEGHHLARVLRARAGQEILLLDGKGGLLLARVIKIDKKGVLVEGIKSLVKAPPPPALTLLQGLIKGERLRWLVQKATELGTTRIVLFQSRYSIVHRPGKEKLKTLERISIEALKQSGRLHLPEIIGPLPFKEALKNFRTATNLILHEKEEQRRLPEALNSAPLTLAVGPEGGFSPEEVELAQTLGYLSVRLSRATLRAETAALAAVAVAASKFDL</sequence>
<dbReference type="SUPFAM" id="SSF75217">
    <property type="entry name" value="alpha/beta knot"/>
    <property type="match status" value="1"/>
</dbReference>
<dbReference type="Proteomes" id="UP000502179">
    <property type="component" value="Chromosome"/>
</dbReference>
<dbReference type="Gene3D" id="3.40.1280.10">
    <property type="match status" value="1"/>
</dbReference>
<evidence type="ECO:0000256" key="8">
    <source>
        <dbReference type="ARBA" id="ARBA00025699"/>
    </source>
</evidence>
<evidence type="ECO:0000256" key="9">
    <source>
        <dbReference type="ARBA" id="ARBA00047944"/>
    </source>
</evidence>
<accession>A0A6G7PY50</accession>
<dbReference type="PIRSF" id="PIRSF015601">
    <property type="entry name" value="MTase_slr0722"/>
    <property type="match status" value="1"/>
</dbReference>
<dbReference type="InterPro" id="IPR046887">
    <property type="entry name" value="RsmE_PUA-like"/>
</dbReference>
<dbReference type="InterPro" id="IPR029028">
    <property type="entry name" value="Alpha/beta_knot_MTases"/>
</dbReference>
<proteinExistence type="inferred from homology"/>
<dbReference type="GO" id="GO:0070475">
    <property type="term" value="P:rRNA base methylation"/>
    <property type="evidence" value="ECO:0007669"/>
    <property type="project" value="TreeGrafter"/>
</dbReference>
<dbReference type="GO" id="GO:0070042">
    <property type="term" value="F:rRNA (uridine-N3-)-methyltransferase activity"/>
    <property type="evidence" value="ECO:0007669"/>
    <property type="project" value="TreeGrafter"/>
</dbReference>
<keyword evidence="5 10" id="KW-0489">Methyltransferase</keyword>
<keyword evidence="12" id="KW-1185">Reference proteome</keyword>
<evidence type="ECO:0000256" key="10">
    <source>
        <dbReference type="PIRNR" id="PIRNR015601"/>
    </source>
</evidence>
<keyword evidence="7 10" id="KW-0949">S-adenosyl-L-methionine</keyword>
<gene>
    <name evidence="11" type="ORF">G4V39_10190</name>
</gene>
<dbReference type="CDD" id="cd18084">
    <property type="entry name" value="RsmE-like"/>
    <property type="match status" value="1"/>
</dbReference>
<dbReference type="AlphaFoldDB" id="A0A6G7PY50"/>
<comment type="subcellular location">
    <subcellularLocation>
        <location evidence="1 10">Cytoplasm</location>
    </subcellularLocation>
</comment>
<dbReference type="EMBL" id="CP048877">
    <property type="protein sequence ID" value="QIJ72619.1"/>
    <property type="molecule type" value="Genomic_DNA"/>
</dbReference>
<dbReference type="NCBIfam" id="TIGR00046">
    <property type="entry name" value="RsmE family RNA methyltransferase"/>
    <property type="match status" value="1"/>
</dbReference>
<keyword evidence="4 10" id="KW-0698">rRNA processing</keyword>
<comment type="similarity">
    <text evidence="2 10">Belongs to the RNA methyltransferase RsmE family.</text>
</comment>
<name>A0A6G7PY50_9BACT</name>
<evidence type="ECO:0000256" key="1">
    <source>
        <dbReference type="ARBA" id="ARBA00004496"/>
    </source>
</evidence>
<dbReference type="PANTHER" id="PTHR30027">
    <property type="entry name" value="RIBOSOMAL RNA SMALL SUBUNIT METHYLTRANSFERASE E"/>
    <property type="match status" value="1"/>
</dbReference>
<dbReference type="InterPro" id="IPR046886">
    <property type="entry name" value="RsmE_MTase_dom"/>
</dbReference>
<organism evidence="11 12">
    <name type="scientific">Thermosulfuriphilus ammonigenes</name>
    <dbReference type="NCBI Taxonomy" id="1936021"/>
    <lineage>
        <taxon>Bacteria</taxon>
        <taxon>Pseudomonadati</taxon>
        <taxon>Thermodesulfobacteriota</taxon>
        <taxon>Thermodesulfobacteria</taxon>
        <taxon>Thermodesulfobacteriales</taxon>
        <taxon>Thermodesulfobacteriaceae</taxon>
        <taxon>Thermosulfuriphilus</taxon>
    </lineage>
</organism>